<dbReference type="Gene3D" id="1.20.1600.10">
    <property type="entry name" value="Outer membrane efflux proteins (OEP)"/>
    <property type="match status" value="1"/>
</dbReference>
<dbReference type="EMBL" id="MLJW01000602">
    <property type="protein sequence ID" value="OIQ84644.1"/>
    <property type="molecule type" value="Genomic_DNA"/>
</dbReference>
<dbReference type="InterPro" id="IPR003423">
    <property type="entry name" value="OMP_efflux"/>
</dbReference>
<accession>A0A1J5QY24</accession>
<reference evidence="1" key="1">
    <citation type="submission" date="2016-10" db="EMBL/GenBank/DDBJ databases">
        <title>Sequence of Gallionella enrichment culture.</title>
        <authorList>
            <person name="Poehlein A."/>
            <person name="Muehling M."/>
            <person name="Daniel R."/>
        </authorList>
    </citation>
    <scope>NUCLEOTIDE SEQUENCE</scope>
</reference>
<dbReference type="InterPro" id="IPR010131">
    <property type="entry name" value="MdtP/NodT-like"/>
</dbReference>
<proteinExistence type="predicted"/>
<dbReference type="Gene3D" id="2.20.200.10">
    <property type="entry name" value="Outer membrane efflux proteins (OEP)"/>
    <property type="match status" value="1"/>
</dbReference>
<dbReference type="PANTHER" id="PTHR30203">
    <property type="entry name" value="OUTER MEMBRANE CATION EFFLUX PROTEIN"/>
    <property type="match status" value="1"/>
</dbReference>
<dbReference type="Pfam" id="PF02321">
    <property type="entry name" value="OEP"/>
    <property type="match status" value="2"/>
</dbReference>
<dbReference type="NCBIfam" id="TIGR01845">
    <property type="entry name" value="outer_NodT"/>
    <property type="match status" value="1"/>
</dbReference>
<evidence type="ECO:0000313" key="1">
    <source>
        <dbReference type="EMBL" id="OIQ84644.1"/>
    </source>
</evidence>
<dbReference type="SUPFAM" id="SSF56954">
    <property type="entry name" value="Outer membrane efflux proteins (OEP)"/>
    <property type="match status" value="1"/>
</dbReference>
<dbReference type="GO" id="GO:0016020">
    <property type="term" value="C:membrane"/>
    <property type="evidence" value="ECO:0007669"/>
    <property type="project" value="InterPro"/>
</dbReference>
<sequence>MRCTTVPPRAGWTVLAAALLAGCASVGPDFKAPPPPDVTSYTHAALPAATASAPGTLGAGQRFASGAQVDTQWWRSFGNAQLDALVARALHNSPTLEAARATLRQAQQLYAAQAGSTQYPTVSAKLGVTREGVNSAAQGQSNGYQNVFNLYNAGIGVNYNLDLFGGNRRALEALAAKADYQRYQLAGARLTLAANVVTTAFAQAQASAQLAANEAILRAQQHQLEITEQQFKLGATARSAVLSLRTQVETTRASLPALRNRREQADHLLATLLGDAPGAAALPQFELGAFTLPASLPVSVPSALLRQRPDVQASMALLHEATAQYGVAVSNLYPQINLSATIGEQALSTGALFGPGSLIWSLAGSLAQPLFNAGLKAGANAAQENLAAAGANYRATVLQALRNVADALRQLDNDAQALQAQQGADAAAQDSLQLVEQQYRLGAASYLQLLIAQQAAQQARISLIAAQAARLADSAALYQAMGGGQLG</sequence>
<dbReference type="AlphaFoldDB" id="A0A1J5QY24"/>
<protein>
    <submittedName>
        <fullName evidence="1">Antibiotic efflux pump outer membrane protein ArpC</fullName>
    </submittedName>
</protein>
<gene>
    <name evidence="1" type="primary">arpC</name>
    <name evidence="1" type="ORF">GALL_335350</name>
</gene>
<comment type="caution">
    <text evidence="1">The sequence shown here is derived from an EMBL/GenBank/DDBJ whole genome shotgun (WGS) entry which is preliminary data.</text>
</comment>
<dbReference type="PANTHER" id="PTHR30203:SF33">
    <property type="entry name" value="BLR4455 PROTEIN"/>
    <property type="match status" value="1"/>
</dbReference>
<dbReference type="PROSITE" id="PS51257">
    <property type="entry name" value="PROKAR_LIPOPROTEIN"/>
    <property type="match status" value="1"/>
</dbReference>
<organism evidence="1">
    <name type="scientific">mine drainage metagenome</name>
    <dbReference type="NCBI Taxonomy" id="410659"/>
    <lineage>
        <taxon>unclassified sequences</taxon>
        <taxon>metagenomes</taxon>
        <taxon>ecological metagenomes</taxon>
    </lineage>
</organism>
<name>A0A1J5QY24_9ZZZZ</name>
<dbReference type="GO" id="GO:0015562">
    <property type="term" value="F:efflux transmembrane transporter activity"/>
    <property type="evidence" value="ECO:0007669"/>
    <property type="project" value="InterPro"/>
</dbReference>